<keyword evidence="3" id="KW-1185">Reference proteome</keyword>
<dbReference type="PANTHER" id="PTHR31901:SF96">
    <property type="entry name" value="INDOLE-3-ACETIC ACID-AMIDO SYNTHETASE GH3.1-RELATED"/>
    <property type="match status" value="1"/>
</dbReference>
<dbReference type="HOGENOM" id="CLU_016249_0_1_1"/>
<dbReference type="EnsemblPlants" id="OPUNC07G18660.1">
    <property type="protein sequence ID" value="OPUNC07G18660.1"/>
    <property type="gene ID" value="OPUNC07G18660"/>
</dbReference>
<dbReference type="OMA" id="MTSICKS"/>
<sequence length="290" mass="31626">MAATEGISTIGEAKYPDVENLRLIEELNSNVDAVQERVLAEILGRNAGAEYLNKCGLDAGNKVPVVTWCPVRQARCQRRPFAHLVNTPPSPGSSPARSGTSTGERKLPIVTDEIARREVLSLMVHSFHGYVPGLDMGKVLYLTFVESETKTPGGLTAQPALTSVYKSEHFKRRANAYTSPMATILCEDASQISMYAQMLCGLCQHHDVLPVGAVFAAALVRAISFLQLNWAQLAADIEAGELNPRVTNPSVREALAGILRPHAELAEFMRTECSRGDWTGIVSRVWPNTK</sequence>
<evidence type="ECO:0000313" key="2">
    <source>
        <dbReference type="EnsemblPlants" id="OPUNC07G18660.1"/>
    </source>
</evidence>
<organism evidence="2">
    <name type="scientific">Oryza punctata</name>
    <name type="common">Red rice</name>
    <dbReference type="NCBI Taxonomy" id="4537"/>
    <lineage>
        <taxon>Eukaryota</taxon>
        <taxon>Viridiplantae</taxon>
        <taxon>Streptophyta</taxon>
        <taxon>Embryophyta</taxon>
        <taxon>Tracheophyta</taxon>
        <taxon>Spermatophyta</taxon>
        <taxon>Magnoliopsida</taxon>
        <taxon>Liliopsida</taxon>
        <taxon>Poales</taxon>
        <taxon>Poaceae</taxon>
        <taxon>BOP clade</taxon>
        <taxon>Oryzoideae</taxon>
        <taxon>Oryzeae</taxon>
        <taxon>Oryzinae</taxon>
        <taxon>Oryza</taxon>
    </lineage>
</organism>
<proteinExistence type="predicted"/>
<dbReference type="AlphaFoldDB" id="A0A0E0LMK8"/>
<name>A0A0E0LMK8_ORYPU</name>
<dbReference type="Gramene" id="OPUNC07G18660.1">
    <property type="protein sequence ID" value="OPUNC07G18660.1"/>
    <property type="gene ID" value="OPUNC07G18660"/>
</dbReference>
<dbReference type="STRING" id="4537.A0A0E0LMK8"/>
<dbReference type="GO" id="GO:0005737">
    <property type="term" value="C:cytoplasm"/>
    <property type="evidence" value="ECO:0007669"/>
    <property type="project" value="TreeGrafter"/>
</dbReference>
<evidence type="ECO:0000313" key="3">
    <source>
        <dbReference type="Proteomes" id="UP000026962"/>
    </source>
</evidence>
<reference evidence="2" key="1">
    <citation type="submission" date="2015-04" db="UniProtKB">
        <authorList>
            <consortium name="EnsemblPlants"/>
        </authorList>
    </citation>
    <scope>IDENTIFICATION</scope>
</reference>
<feature type="compositionally biased region" description="Low complexity" evidence="1">
    <location>
        <begin position="93"/>
        <end position="102"/>
    </location>
</feature>
<accession>A0A0E0LMK8</accession>
<dbReference type="Proteomes" id="UP000026962">
    <property type="component" value="Chromosome 7"/>
</dbReference>
<feature type="region of interest" description="Disordered" evidence="1">
    <location>
        <begin position="82"/>
        <end position="105"/>
    </location>
</feature>
<protein>
    <submittedName>
        <fullName evidence="2">Uncharacterized protein</fullName>
    </submittedName>
</protein>
<dbReference type="eggNOG" id="ENOG502QR80">
    <property type="taxonomic scope" value="Eukaryota"/>
</dbReference>
<dbReference type="Pfam" id="PF03321">
    <property type="entry name" value="GH3"/>
    <property type="match status" value="2"/>
</dbReference>
<evidence type="ECO:0000256" key="1">
    <source>
        <dbReference type="SAM" id="MobiDB-lite"/>
    </source>
</evidence>
<dbReference type="PANTHER" id="PTHR31901">
    <property type="entry name" value="GH3 DOMAIN-CONTAINING PROTEIN"/>
    <property type="match status" value="1"/>
</dbReference>
<reference evidence="2" key="2">
    <citation type="submission" date="2018-05" db="EMBL/GenBank/DDBJ databases">
        <title>OpunRS2 (Oryza punctata Reference Sequence Version 2).</title>
        <authorList>
            <person name="Zhang J."/>
            <person name="Kudrna D."/>
            <person name="Lee S."/>
            <person name="Talag J."/>
            <person name="Welchert J."/>
            <person name="Wing R.A."/>
        </authorList>
    </citation>
    <scope>NUCLEOTIDE SEQUENCE [LARGE SCALE GENOMIC DNA]</scope>
</reference>
<dbReference type="InterPro" id="IPR004993">
    <property type="entry name" value="GH3"/>
</dbReference>
<dbReference type="GO" id="GO:0016881">
    <property type="term" value="F:acid-amino acid ligase activity"/>
    <property type="evidence" value="ECO:0007669"/>
    <property type="project" value="TreeGrafter"/>
</dbReference>